<dbReference type="CDD" id="cd16105">
    <property type="entry name" value="Ubl_ASPSCR1_like"/>
    <property type="match status" value="1"/>
</dbReference>
<evidence type="ECO:0000259" key="2">
    <source>
        <dbReference type="PROSITE" id="PS50033"/>
    </source>
</evidence>
<dbReference type="Gene3D" id="3.10.20.90">
    <property type="entry name" value="Phosphatidylinositol 3-kinase Catalytic Subunit, Chain A, domain 1"/>
    <property type="match status" value="2"/>
</dbReference>
<evidence type="ECO:0000313" key="3">
    <source>
        <dbReference type="EMBL" id="GMM52471.1"/>
    </source>
</evidence>
<sequence>MSTQSLTVVYGTRRFKTPVNPGTLLGQVRDQICSSKELNLKASEYTLSRQGKPLDLTLPFRFSNLVNNAQLDLVKAAQNPAEGSQNPVRIKIRIPGKKDFVSSYSADTQISSILADAKLNGELRLAHAVVSPSSTLASLGGSSGGLLFNFNESSLPKSSTKPAPKQFSKPSAQSAQSAQPAQKPSLDFTQAQKEAAHQQFRSPPSSPKPSSSQESNDFSSNSNSDSTGSPRGRANPINVQKVFPGEEDPNNLGSQQFLTYYKHIKTQAEPPLLSKSTADRLKAEKQSKIDSTTIRIRFPDQTLLEGKFANGERGKDVYDFVRSYLREVHDFELLSVKPDFVVAPEAHLINDCHFGSRSLLYFIWKDDVKVKGHILTDKALALMNNNAEQIKDVKASSQNKSKLKTTAASGGGADDTSKLNKSENTGSEE</sequence>
<feature type="region of interest" description="Disordered" evidence="1">
    <location>
        <begin position="155"/>
        <end position="250"/>
    </location>
</feature>
<dbReference type="InterPro" id="IPR029071">
    <property type="entry name" value="Ubiquitin-like_domsf"/>
</dbReference>
<dbReference type="SUPFAM" id="SSF54236">
    <property type="entry name" value="Ubiquitin-like"/>
    <property type="match status" value="2"/>
</dbReference>
<dbReference type="AlphaFoldDB" id="A0AAV5RLS3"/>
<dbReference type="GO" id="GO:0006886">
    <property type="term" value="P:intracellular protein transport"/>
    <property type="evidence" value="ECO:0007669"/>
    <property type="project" value="TreeGrafter"/>
</dbReference>
<feature type="domain" description="UBX" evidence="2">
    <location>
        <begin position="287"/>
        <end position="362"/>
    </location>
</feature>
<proteinExistence type="predicted"/>
<feature type="compositionally biased region" description="Polar residues" evidence="1">
    <location>
        <begin position="395"/>
        <end position="408"/>
    </location>
</feature>
<evidence type="ECO:0000256" key="1">
    <source>
        <dbReference type="SAM" id="MobiDB-lite"/>
    </source>
</evidence>
<feature type="compositionally biased region" description="Low complexity" evidence="1">
    <location>
        <begin position="165"/>
        <end position="185"/>
    </location>
</feature>
<evidence type="ECO:0000313" key="4">
    <source>
        <dbReference type="Proteomes" id="UP001362899"/>
    </source>
</evidence>
<dbReference type="GO" id="GO:0005737">
    <property type="term" value="C:cytoplasm"/>
    <property type="evidence" value="ECO:0007669"/>
    <property type="project" value="TreeGrafter"/>
</dbReference>
<dbReference type="Pfam" id="PF00789">
    <property type="entry name" value="UBX"/>
    <property type="match status" value="1"/>
</dbReference>
<keyword evidence="4" id="KW-1185">Reference proteome</keyword>
<dbReference type="GO" id="GO:0005634">
    <property type="term" value="C:nucleus"/>
    <property type="evidence" value="ECO:0007669"/>
    <property type="project" value="TreeGrafter"/>
</dbReference>
<dbReference type="InterPro" id="IPR021569">
    <property type="entry name" value="TUG-UBL1"/>
</dbReference>
<gene>
    <name evidence="3" type="ORF">DASB73_034340</name>
</gene>
<name>A0AAV5RLS3_STABA</name>
<feature type="compositionally biased region" description="Low complexity" evidence="1">
    <location>
        <begin position="208"/>
        <end position="229"/>
    </location>
</feature>
<dbReference type="GO" id="GO:0012506">
    <property type="term" value="C:vesicle membrane"/>
    <property type="evidence" value="ECO:0007669"/>
    <property type="project" value="TreeGrafter"/>
</dbReference>
<comment type="caution">
    <text evidence="3">The sequence shown here is derived from an EMBL/GenBank/DDBJ whole genome shotgun (WGS) entry which is preliminary data.</text>
</comment>
<dbReference type="EMBL" id="BTGC01000008">
    <property type="protein sequence ID" value="GMM52471.1"/>
    <property type="molecule type" value="Genomic_DNA"/>
</dbReference>
<dbReference type="PROSITE" id="PS50033">
    <property type="entry name" value="UBX"/>
    <property type="match status" value="1"/>
</dbReference>
<feature type="region of interest" description="Disordered" evidence="1">
    <location>
        <begin position="393"/>
        <end position="429"/>
    </location>
</feature>
<dbReference type="InterPro" id="IPR001012">
    <property type="entry name" value="UBX_dom"/>
</dbReference>
<accession>A0AAV5RLS3</accession>
<dbReference type="PANTHER" id="PTHR46467">
    <property type="entry name" value="TETHER CONTAINING UBX DOMAIN FOR GLUT4"/>
    <property type="match status" value="1"/>
</dbReference>
<dbReference type="Proteomes" id="UP001362899">
    <property type="component" value="Unassembled WGS sequence"/>
</dbReference>
<dbReference type="Pfam" id="PF11470">
    <property type="entry name" value="TUG-UBL1"/>
    <property type="match status" value="1"/>
</dbReference>
<protein>
    <recommendedName>
        <fullName evidence="2">UBX domain-containing protein</fullName>
    </recommendedName>
</protein>
<reference evidence="3 4" key="1">
    <citation type="journal article" date="2023" name="Elife">
        <title>Identification of key yeast species and microbe-microbe interactions impacting larval growth of Drosophila in the wild.</title>
        <authorList>
            <person name="Mure A."/>
            <person name="Sugiura Y."/>
            <person name="Maeda R."/>
            <person name="Honda K."/>
            <person name="Sakurai N."/>
            <person name="Takahashi Y."/>
            <person name="Watada M."/>
            <person name="Katoh T."/>
            <person name="Gotoh A."/>
            <person name="Gotoh Y."/>
            <person name="Taniguchi I."/>
            <person name="Nakamura K."/>
            <person name="Hayashi T."/>
            <person name="Katayama T."/>
            <person name="Uemura T."/>
            <person name="Hattori Y."/>
        </authorList>
    </citation>
    <scope>NUCLEOTIDE SEQUENCE [LARGE SCALE GENOMIC DNA]</scope>
    <source>
        <strain evidence="3 4">SB-73</strain>
    </source>
</reference>
<dbReference type="PANTHER" id="PTHR46467:SF1">
    <property type="entry name" value="TETHER CONTAINING UBX DOMAIN FOR GLUT4"/>
    <property type="match status" value="1"/>
</dbReference>
<organism evidence="3 4">
    <name type="scientific">Starmerella bacillaris</name>
    <name type="common">Yeast</name>
    <name type="synonym">Candida zemplinina</name>
    <dbReference type="NCBI Taxonomy" id="1247836"/>
    <lineage>
        <taxon>Eukaryota</taxon>
        <taxon>Fungi</taxon>
        <taxon>Dikarya</taxon>
        <taxon>Ascomycota</taxon>
        <taxon>Saccharomycotina</taxon>
        <taxon>Dipodascomycetes</taxon>
        <taxon>Dipodascales</taxon>
        <taxon>Trichomonascaceae</taxon>
        <taxon>Starmerella</taxon>
    </lineage>
</organism>